<reference evidence="2" key="2">
    <citation type="submission" date="2021-04" db="EMBL/GenBank/DDBJ databases">
        <authorList>
            <person name="Gilroy R."/>
        </authorList>
    </citation>
    <scope>NUCLEOTIDE SEQUENCE</scope>
    <source>
        <strain evidence="2">ChiHecec2B26-446</strain>
    </source>
</reference>
<organism evidence="2 3">
    <name type="scientific">Candidatus Desulfovibrio intestinipullorum</name>
    <dbReference type="NCBI Taxonomy" id="2838536"/>
    <lineage>
        <taxon>Bacteria</taxon>
        <taxon>Pseudomonadati</taxon>
        <taxon>Thermodesulfobacteriota</taxon>
        <taxon>Desulfovibrionia</taxon>
        <taxon>Desulfovibrionales</taxon>
        <taxon>Desulfovibrionaceae</taxon>
        <taxon>Desulfovibrio</taxon>
    </lineage>
</organism>
<feature type="signal peptide" evidence="1">
    <location>
        <begin position="1"/>
        <end position="27"/>
    </location>
</feature>
<gene>
    <name evidence="2" type="ORF">H9894_04950</name>
</gene>
<dbReference type="EMBL" id="DXHV01000053">
    <property type="protein sequence ID" value="HIW00520.1"/>
    <property type="molecule type" value="Genomic_DNA"/>
</dbReference>
<dbReference type="Proteomes" id="UP000886752">
    <property type="component" value="Unassembled WGS sequence"/>
</dbReference>
<evidence type="ECO:0000313" key="2">
    <source>
        <dbReference type="EMBL" id="HIW00520.1"/>
    </source>
</evidence>
<keyword evidence="1" id="KW-0732">Signal</keyword>
<sequence length="262" mass="29049">MQRPSCHTLSLASLALLMLLTAQASQAAGVLNLQYPIPRAFDEAVTQAVFQDSVYADNYGNVPMEEMVGVWSRAFARVGYDFDASIHQAVHEAGQQEYQKLSRSGGLAYIVPIFNALKADKWAYMVKNGWIRNRTAQEVVVFANSIGVPIEARMPADVNDAPSQLEQVRKSALQKSQILCGTVSRYSSPVTSVNHVWFTDENGEDMGDFFFANDDESCQSMVQEGQTICFSYLGERPNTLGLESLGIEGRTLRWICQCTEPN</sequence>
<protein>
    <recommendedName>
        <fullName evidence="4">Lipoprotein</fullName>
    </recommendedName>
</protein>
<evidence type="ECO:0000256" key="1">
    <source>
        <dbReference type="SAM" id="SignalP"/>
    </source>
</evidence>
<evidence type="ECO:0008006" key="4">
    <source>
        <dbReference type="Google" id="ProtNLM"/>
    </source>
</evidence>
<accession>A0A9D1PVU5</accession>
<dbReference type="AlphaFoldDB" id="A0A9D1PVU5"/>
<reference evidence="2" key="1">
    <citation type="journal article" date="2021" name="PeerJ">
        <title>Extensive microbial diversity within the chicken gut microbiome revealed by metagenomics and culture.</title>
        <authorList>
            <person name="Gilroy R."/>
            <person name="Ravi A."/>
            <person name="Getino M."/>
            <person name="Pursley I."/>
            <person name="Horton D.L."/>
            <person name="Alikhan N.F."/>
            <person name="Baker D."/>
            <person name="Gharbi K."/>
            <person name="Hall N."/>
            <person name="Watson M."/>
            <person name="Adriaenssens E.M."/>
            <person name="Foster-Nyarko E."/>
            <person name="Jarju S."/>
            <person name="Secka A."/>
            <person name="Antonio M."/>
            <person name="Oren A."/>
            <person name="Chaudhuri R.R."/>
            <person name="La Ragione R."/>
            <person name="Hildebrand F."/>
            <person name="Pallen M.J."/>
        </authorList>
    </citation>
    <scope>NUCLEOTIDE SEQUENCE</scope>
    <source>
        <strain evidence="2">ChiHecec2B26-446</strain>
    </source>
</reference>
<proteinExistence type="predicted"/>
<feature type="chain" id="PRO_5039282106" description="Lipoprotein" evidence="1">
    <location>
        <begin position="28"/>
        <end position="262"/>
    </location>
</feature>
<comment type="caution">
    <text evidence="2">The sequence shown here is derived from an EMBL/GenBank/DDBJ whole genome shotgun (WGS) entry which is preliminary data.</text>
</comment>
<name>A0A9D1PVU5_9BACT</name>
<evidence type="ECO:0000313" key="3">
    <source>
        <dbReference type="Proteomes" id="UP000886752"/>
    </source>
</evidence>